<feature type="region of interest" description="Disordered" evidence="1">
    <location>
        <begin position="254"/>
        <end position="287"/>
    </location>
</feature>
<gene>
    <name evidence="2" type="ORF">AB675_3480</name>
</gene>
<dbReference type="AlphaFoldDB" id="A0A0N1P049"/>
<feature type="compositionally biased region" description="Polar residues" evidence="1">
    <location>
        <begin position="274"/>
        <end position="287"/>
    </location>
</feature>
<dbReference type="PANTHER" id="PTHR23225:SF2">
    <property type="entry name" value="AT09679P-RELATED"/>
    <property type="match status" value="1"/>
</dbReference>
<keyword evidence="3" id="KW-1185">Reference proteome</keyword>
<evidence type="ECO:0000313" key="2">
    <source>
        <dbReference type="EMBL" id="KPI39667.1"/>
    </source>
</evidence>
<dbReference type="STRING" id="1664694.A0A0N1P049"/>
<accession>A0A0N1P049</accession>
<organism evidence="2 3">
    <name type="scientific">Cyphellophora attinorum</name>
    <dbReference type="NCBI Taxonomy" id="1664694"/>
    <lineage>
        <taxon>Eukaryota</taxon>
        <taxon>Fungi</taxon>
        <taxon>Dikarya</taxon>
        <taxon>Ascomycota</taxon>
        <taxon>Pezizomycotina</taxon>
        <taxon>Eurotiomycetes</taxon>
        <taxon>Chaetothyriomycetidae</taxon>
        <taxon>Chaetothyriales</taxon>
        <taxon>Cyphellophoraceae</taxon>
        <taxon>Cyphellophora</taxon>
    </lineage>
</organism>
<evidence type="ECO:0000256" key="1">
    <source>
        <dbReference type="SAM" id="MobiDB-lite"/>
    </source>
</evidence>
<dbReference type="RefSeq" id="XP_017999630.1">
    <property type="nucleotide sequence ID" value="XM_018143533.1"/>
</dbReference>
<dbReference type="PANTHER" id="PTHR23225">
    <property type="entry name" value="ZINC FINGER PROTEIN"/>
    <property type="match status" value="1"/>
</dbReference>
<dbReference type="Proteomes" id="UP000038010">
    <property type="component" value="Unassembled WGS sequence"/>
</dbReference>
<feature type="region of interest" description="Disordered" evidence="1">
    <location>
        <begin position="14"/>
        <end position="67"/>
    </location>
</feature>
<dbReference type="InterPro" id="IPR039970">
    <property type="entry name" value="TF_Grauzone"/>
</dbReference>
<sequence length="466" mass="51692">MNNSPGTNIAQHDIAAALRGSPTDRPLKARPRKDSLHSISDSGSNPGRIVKPRARKSPGSGAKRSEPAKRKFICSFSHYGCDVALSSKNEWKRHVSIQHLQLGFYRCDVGPCNPEYNPGVPGHKRVYNDFNRKDLFTQHHRRMHKPDSGPGSVAFAGQESSADWKAFEDTLESVRQRCWMEKRKPPMRSTCGFCGRVFEGDGSWNDRMEHVGGHFSRDIIDSKEEREDEDLTNWALQEGIIKDAGNGRHVLADQPPSTLPGQELPMNHNLIDPSISNAGYSDPNSFSQNGMEPYMTAIEMAQLASFAGTLTHLPPSGQGSPNDRRPYNLAPPPLGSLDDDNRELGSGDRLEDLIHQLTKPKEPLIQRRLAWSCDCQLTFAVNVDENDKQLIDRLANISIVCGKSQPSFLKNKSMRQTVLKCDELEGYIENQFKIRIETTGVQITPMAAQLAAAANEAVENNAAAAQ</sequence>
<evidence type="ECO:0000313" key="3">
    <source>
        <dbReference type="Proteomes" id="UP000038010"/>
    </source>
</evidence>
<evidence type="ECO:0008006" key="4">
    <source>
        <dbReference type="Google" id="ProtNLM"/>
    </source>
</evidence>
<dbReference type="GO" id="GO:0003700">
    <property type="term" value="F:DNA-binding transcription factor activity"/>
    <property type="evidence" value="ECO:0007669"/>
    <property type="project" value="InterPro"/>
</dbReference>
<name>A0A0N1P049_9EURO</name>
<dbReference type="VEuPathDB" id="FungiDB:AB675_3480"/>
<dbReference type="OrthoDB" id="5388486at2759"/>
<comment type="caution">
    <text evidence="2">The sequence shown here is derived from an EMBL/GenBank/DDBJ whole genome shotgun (WGS) entry which is preliminary data.</text>
</comment>
<reference evidence="2 3" key="1">
    <citation type="submission" date="2015-06" db="EMBL/GenBank/DDBJ databases">
        <title>Draft genome of the ant-associated black yeast Phialophora attae CBS 131958.</title>
        <authorList>
            <person name="Moreno L.F."/>
            <person name="Stielow B.J."/>
            <person name="de Hoog S."/>
            <person name="Vicente V.A."/>
            <person name="Weiss V.A."/>
            <person name="de Vries M."/>
            <person name="Cruz L.M."/>
            <person name="Souza E.M."/>
        </authorList>
    </citation>
    <scope>NUCLEOTIDE SEQUENCE [LARGE SCALE GENOMIC DNA]</scope>
    <source>
        <strain evidence="2 3">CBS 131958</strain>
    </source>
</reference>
<protein>
    <recommendedName>
        <fullName evidence="4">C2H2-type domain-containing protein</fullName>
    </recommendedName>
</protein>
<dbReference type="EMBL" id="LFJN01000014">
    <property type="protein sequence ID" value="KPI39667.1"/>
    <property type="molecule type" value="Genomic_DNA"/>
</dbReference>
<proteinExistence type="predicted"/>
<dbReference type="GeneID" id="28735413"/>
<feature type="region of interest" description="Disordered" evidence="1">
    <location>
        <begin position="309"/>
        <end position="345"/>
    </location>
</feature>